<dbReference type="CDD" id="cd00093">
    <property type="entry name" value="HTH_XRE"/>
    <property type="match status" value="1"/>
</dbReference>
<dbReference type="InterPro" id="IPR010982">
    <property type="entry name" value="Lambda_DNA-bd_dom_sf"/>
</dbReference>
<evidence type="ECO:0000313" key="3">
    <source>
        <dbReference type="Proteomes" id="UP000317550"/>
    </source>
</evidence>
<protein>
    <submittedName>
        <fullName evidence="2">Helix-turn-helix transcriptional regulator</fullName>
    </submittedName>
</protein>
<reference evidence="3" key="1">
    <citation type="submission" date="2019-07" db="EMBL/GenBank/DDBJ databases">
        <title>Chitinimonas sp. nov., isolated from Ny-Alesund, arctica soil.</title>
        <authorList>
            <person name="Xu Q."/>
            <person name="Peng F."/>
        </authorList>
    </citation>
    <scope>NUCLEOTIDE SEQUENCE [LARGE SCALE GENOMIC DNA]</scope>
    <source>
        <strain evidence="3">R3-44</strain>
    </source>
</reference>
<evidence type="ECO:0000259" key="1">
    <source>
        <dbReference type="PROSITE" id="PS50943"/>
    </source>
</evidence>
<dbReference type="SMART" id="SM00530">
    <property type="entry name" value="HTH_XRE"/>
    <property type="match status" value="1"/>
</dbReference>
<dbReference type="EMBL" id="CP041730">
    <property type="protein sequence ID" value="QDQ28371.1"/>
    <property type="molecule type" value="Genomic_DNA"/>
</dbReference>
<name>A0A516SJN2_9NEIS</name>
<evidence type="ECO:0000313" key="2">
    <source>
        <dbReference type="EMBL" id="QDQ28371.1"/>
    </source>
</evidence>
<dbReference type="Pfam" id="PF13560">
    <property type="entry name" value="HTH_31"/>
    <property type="match status" value="1"/>
</dbReference>
<dbReference type="InterPro" id="IPR001387">
    <property type="entry name" value="Cro/C1-type_HTH"/>
</dbReference>
<dbReference type="SUPFAM" id="SSF47413">
    <property type="entry name" value="lambda repressor-like DNA-binding domains"/>
    <property type="match status" value="1"/>
</dbReference>
<organism evidence="2 3">
    <name type="scientific">Chitinimonas arctica</name>
    <dbReference type="NCBI Taxonomy" id="2594795"/>
    <lineage>
        <taxon>Bacteria</taxon>
        <taxon>Pseudomonadati</taxon>
        <taxon>Pseudomonadota</taxon>
        <taxon>Betaproteobacteria</taxon>
        <taxon>Neisseriales</taxon>
        <taxon>Chitinibacteraceae</taxon>
        <taxon>Chitinimonas</taxon>
    </lineage>
</organism>
<dbReference type="GO" id="GO:0003677">
    <property type="term" value="F:DNA binding"/>
    <property type="evidence" value="ECO:0007669"/>
    <property type="project" value="InterPro"/>
</dbReference>
<keyword evidence="3" id="KW-1185">Reference proteome</keyword>
<proteinExistence type="predicted"/>
<dbReference type="KEGG" id="cari:FNU76_19560"/>
<dbReference type="AlphaFoldDB" id="A0A516SJN2"/>
<sequence>MRSPMRTKAKDDIPHVAQDALKQLGAKLREARIQRGWTQREFAQRVGVHESTLVRLEAGDAGVTTAVLACALNALGGLQGFCEPQLHPKVGGALIETAIPRRRVGGVRIPRRLNLEAYPQLKQLAWNRTTKDIDAEDALSLYERNWRFVDVDALSDKEAKLIDRLKKKFGHGVLNV</sequence>
<dbReference type="Gene3D" id="1.10.260.40">
    <property type="entry name" value="lambda repressor-like DNA-binding domains"/>
    <property type="match status" value="1"/>
</dbReference>
<gene>
    <name evidence="2" type="ORF">FNU76_19560</name>
</gene>
<dbReference type="PROSITE" id="PS50943">
    <property type="entry name" value="HTH_CROC1"/>
    <property type="match status" value="1"/>
</dbReference>
<dbReference type="Proteomes" id="UP000317550">
    <property type="component" value="Chromosome"/>
</dbReference>
<accession>A0A516SJN2</accession>
<feature type="domain" description="HTH cro/C1-type" evidence="1">
    <location>
        <begin position="28"/>
        <end position="81"/>
    </location>
</feature>
<dbReference type="OrthoDB" id="3255837at2"/>